<protein>
    <submittedName>
        <fullName evidence="3">Predicted membrane protein</fullName>
    </submittedName>
</protein>
<feature type="transmembrane region" description="Helical" evidence="1">
    <location>
        <begin position="54"/>
        <end position="87"/>
    </location>
</feature>
<dbReference type="InterPro" id="IPR026870">
    <property type="entry name" value="Zinc_ribbon_dom"/>
</dbReference>
<gene>
    <name evidence="3" type="ORF">ERS132416_00790</name>
</gene>
<feature type="transmembrane region" description="Helical" evidence="1">
    <location>
        <begin position="99"/>
        <end position="120"/>
    </location>
</feature>
<evidence type="ECO:0000313" key="3">
    <source>
        <dbReference type="EMBL" id="CYU83913.1"/>
    </source>
</evidence>
<dbReference type="AlphaFoldDB" id="A0A0Z8FP20"/>
<sequence length="121" mass="13014">MFCSKCGAQNKADSKFCMSCGNALSVGDASNSGQSNVNSNLGQQHKLGESPDFYTYLAAILVVIMLFLQFFSPGLGVLVGFLALYSAVKGRKVATNRSLHTIILVATIIVFLIVFNRMILS</sequence>
<dbReference type="EMBL" id="FIHD01000011">
    <property type="protein sequence ID" value="CYU83913.1"/>
    <property type="molecule type" value="Genomic_DNA"/>
</dbReference>
<dbReference type="Pfam" id="PF13240">
    <property type="entry name" value="Zn_Ribbon_1"/>
    <property type="match status" value="1"/>
</dbReference>
<evidence type="ECO:0000259" key="2">
    <source>
        <dbReference type="Pfam" id="PF13240"/>
    </source>
</evidence>
<reference evidence="3 4" key="1">
    <citation type="submission" date="2016-02" db="EMBL/GenBank/DDBJ databases">
        <authorList>
            <consortium name="Pathogen Informatics"/>
        </authorList>
    </citation>
    <scope>NUCLEOTIDE SEQUENCE [LARGE SCALE GENOMIC DNA]</scope>
    <source>
        <strain evidence="3 4">LSS54</strain>
    </source>
</reference>
<dbReference type="RefSeq" id="WP_044774325.1">
    <property type="nucleotide sequence ID" value="NZ_CEFG01000037.1"/>
</dbReference>
<organism evidence="3 4">
    <name type="scientific">Streptococcus suis</name>
    <dbReference type="NCBI Taxonomy" id="1307"/>
    <lineage>
        <taxon>Bacteria</taxon>
        <taxon>Bacillati</taxon>
        <taxon>Bacillota</taxon>
        <taxon>Bacilli</taxon>
        <taxon>Lactobacillales</taxon>
        <taxon>Streptococcaceae</taxon>
        <taxon>Streptococcus</taxon>
    </lineage>
</organism>
<evidence type="ECO:0000313" key="4">
    <source>
        <dbReference type="Proteomes" id="UP000073494"/>
    </source>
</evidence>
<name>A0A0Z8FP20_STRSU</name>
<accession>A0A0Z8FP20</accession>
<keyword evidence="1" id="KW-0472">Membrane</keyword>
<evidence type="ECO:0000256" key="1">
    <source>
        <dbReference type="SAM" id="Phobius"/>
    </source>
</evidence>
<proteinExistence type="predicted"/>
<keyword evidence="1" id="KW-0812">Transmembrane</keyword>
<dbReference type="Proteomes" id="UP000073494">
    <property type="component" value="Unassembled WGS sequence"/>
</dbReference>
<feature type="domain" description="Zinc-ribbon" evidence="2">
    <location>
        <begin position="2"/>
        <end position="24"/>
    </location>
</feature>
<keyword evidence="1" id="KW-1133">Transmembrane helix</keyword>